<evidence type="ECO:0000313" key="2">
    <source>
        <dbReference type="Proteomes" id="UP000237000"/>
    </source>
</evidence>
<keyword evidence="2" id="KW-1185">Reference proteome</keyword>
<sequence length="132" mass="15493">TPRFHPRHCRGALRCRPPRRLLPPQRFGLDSDRSSGAAYIFSSFYKLFTDTSISSHTLLPSLRESLPDNSHIYDFKDIYMPINNLLAKRYNSSSSTSSWWCKLRGKDAMVFQCKFRRKKTRQDKTIEEEAEE</sequence>
<gene>
    <name evidence="1" type="ORF">TorRG33x02_062950</name>
</gene>
<evidence type="ECO:0000313" key="1">
    <source>
        <dbReference type="EMBL" id="PON97980.1"/>
    </source>
</evidence>
<accession>A0A2P5FJK6</accession>
<reference evidence="2" key="1">
    <citation type="submission" date="2016-06" db="EMBL/GenBank/DDBJ databases">
        <title>Parallel loss of symbiosis genes in relatives of nitrogen-fixing non-legume Parasponia.</title>
        <authorList>
            <person name="Van Velzen R."/>
            <person name="Holmer R."/>
            <person name="Bu F."/>
            <person name="Rutten L."/>
            <person name="Van Zeijl A."/>
            <person name="Liu W."/>
            <person name="Santuari L."/>
            <person name="Cao Q."/>
            <person name="Sharma T."/>
            <person name="Shen D."/>
            <person name="Roswanjaya Y."/>
            <person name="Wardhani T."/>
            <person name="Kalhor M.S."/>
            <person name="Jansen J."/>
            <person name="Van den Hoogen J."/>
            <person name="Gungor B."/>
            <person name="Hartog M."/>
            <person name="Hontelez J."/>
            <person name="Verver J."/>
            <person name="Yang W.-C."/>
            <person name="Schijlen E."/>
            <person name="Repin R."/>
            <person name="Schilthuizen M."/>
            <person name="Schranz E."/>
            <person name="Heidstra R."/>
            <person name="Miyata K."/>
            <person name="Fedorova E."/>
            <person name="Kohlen W."/>
            <person name="Bisseling T."/>
            <person name="Smit S."/>
            <person name="Geurts R."/>
        </authorList>
    </citation>
    <scope>NUCLEOTIDE SEQUENCE [LARGE SCALE GENOMIC DNA]</scope>
    <source>
        <strain evidence="2">cv. RG33-2</strain>
    </source>
</reference>
<comment type="caution">
    <text evidence="1">The sequence shown here is derived from an EMBL/GenBank/DDBJ whole genome shotgun (WGS) entry which is preliminary data.</text>
</comment>
<dbReference type="STRING" id="63057.A0A2P5FJK6"/>
<dbReference type="EMBL" id="JXTC01000028">
    <property type="protein sequence ID" value="PON97980.1"/>
    <property type="molecule type" value="Genomic_DNA"/>
</dbReference>
<dbReference type="AlphaFoldDB" id="A0A2P5FJK6"/>
<proteinExistence type="predicted"/>
<name>A0A2P5FJK6_TREOI</name>
<dbReference type="InParanoid" id="A0A2P5FJK6"/>
<organism evidence="1 2">
    <name type="scientific">Trema orientale</name>
    <name type="common">Charcoal tree</name>
    <name type="synonym">Celtis orientalis</name>
    <dbReference type="NCBI Taxonomy" id="63057"/>
    <lineage>
        <taxon>Eukaryota</taxon>
        <taxon>Viridiplantae</taxon>
        <taxon>Streptophyta</taxon>
        <taxon>Embryophyta</taxon>
        <taxon>Tracheophyta</taxon>
        <taxon>Spermatophyta</taxon>
        <taxon>Magnoliopsida</taxon>
        <taxon>eudicotyledons</taxon>
        <taxon>Gunneridae</taxon>
        <taxon>Pentapetalae</taxon>
        <taxon>rosids</taxon>
        <taxon>fabids</taxon>
        <taxon>Rosales</taxon>
        <taxon>Cannabaceae</taxon>
        <taxon>Trema</taxon>
    </lineage>
</organism>
<dbReference type="PANTHER" id="PTHR46863">
    <property type="entry name" value="OS09G0572100 PROTEIN"/>
    <property type="match status" value="1"/>
</dbReference>
<dbReference type="PANTHER" id="PTHR46863:SF1">
    <property type="entry name" value="PROTEIN KINASE SUPERFAMILY PROTEIN"/>
    <property type="match status" value="1"/>
</dbReference>
<protein>
    <submittedName>
        <fullName evidence="1">Uncharacterized protein</fullName>
    </submittedName>
</protein>
<dbReference type="Proteomes" id="UP000237000">
    <property type="component" value="Unassembled WGS sequence"/>
</dbReference>
<feature type="non-terminal residue" evidence="1">
    <location>
        <position position="1"/>
    </location>
</feature>